<sequence>MKIKILLLGLGLLFTSQAFALRCGHQLVNVGDSKHDVLAICGQPESVDTHIERRGASQFVRGHQRAGGQNGIGYGQQQYVEIDVEVEEWIYDFGARRLQQYLRFENGRLKEIKNLGRGD</sequence>
<keyword evidence="3" id="KW-1185">Reference proteome</keyword>
<dbReference type="InterPro" id="IPR021268">
    <property type="entry name" value="DUF2845"/>
</dbReference>
<reference evidence="2 3" key="2">
    <citation type="journal article" date="2016" name="Microb. Ecol.">
        <title>Genome Characteristics of a Novel Type I Methanotroph (Sn10-6) Isolated from a Flooded Indian Rice Field.</title>
        <authorList>
            <person name="Rahalkar M.C."/>
            <person name="Pandit P.S."/>
            <person name="Dhakephalkar P.K."/>
            <person name="Pore S."/>
            <person name="Arora P."/>
            <person name="Kapse N."/>
        </authorList>
    </citation>
    <scope>NUCLEOTIDE SEQUENCE [LARGE SCALE GENOMIC DNA]</scope>
    <source>
        <strain evidence="2 3">Sn10-6</strain>
    </source>
</reference>
<dbReference type="Pfam" id="PF11006">
    <property type="entry name" value="DUF2845"/>
    <property type="match status" value="1"/>
</dbReference>
<feature type="chain" id="PRO_5002462389" description="DUF2845 domain-containing protein" evidence="1">
    <location>
        <begin position="21"/>
        <end position="119"/>
    </location>
</feature>
<name>A0A0F3IKY3_9GAMM</name>
<protein>
    <recommendedName>
        <fullName evidence="4">DUF2845 domain-containing protein</fullName>
    </recommendedName>
</protein>
<feature type="signal peptide" evidence="1">
    <location>
        <begin position="1"/>
        <end position="20"/>
    </location>
</feature>
<reference evidence="3" key="1">
    <citation type="submission" date="2015-03" db="EMBL/GenBank/DDBJ databases">
        <title>Draft genome sequence of a novel methanotroph (Sn10-6) isolated from flooded ricefield rhizosphere in India.</title>
        <authorList>
            <person name="Pandit P.S."/>
            <person name="Pore S.D."/>
            <person name="Arora P."/>
            <person name="Kapse N.G."/>
            <person name="Dhakephalkar P.K."/>
            <person name="Rahalkar M.C."/>
        </authorList>
    </citation>
    <scope>NUCLEOTIDE SEQUENCE [LARGE SCALE GENOMIC DNA]</scope>
    <source>
        <strain evidence="3">Sn10-6</strain>
    </source>
</reference>
<dbReference type="RefSeq" id="WP_045778462.1">
    <property type="nucleotide sequence ID" value="NZ_LAJX01000046.1"/>
</dbReference>
<evidence type="ECO:0000313" key="3">
    <source>
        <dbReference type="Proteomes" id="UP000033684"/>
    </source>
</evidence>
<keyword evidence="1" id="KW-0732">Signal</keyword>
<evidence type="ECO:0008006" key="4">
    <source>
        <dbReference type="Google" id="ProtNLM"/>
    </source>
</evidence>
<gene>
    <name evidence="2" type="ORF">VZ94_05450</name>
</gene>
<dbReference type="EMBL" id="LAJX01000046">
    <property type="protein sequence ID" value="KJV07337.1"/>
    <property type="molecule type" value="Genomic_DNA"/>
</dbReference>
<evidence type="ECO:0000313" key="2">
    <source>
        <dbReference type="EMBL" id="KJV07337.1"/>
    </source>
</evidence>
<dbReference type="Proteomes" id="UP000033684">
    <property type="component" value="Unassembled WGS sequence"/>
</dbReference>
<proteinExistence type="predicted"/>
<dbReference type="OrthoDB" id="8906462at2"/>
<evidence type="ECO:0000256" key="1">
    <source>
        <dbReference type="SAM" id="SignalP"/>
    </source>
</evidence>
<dbReference type="PATRIC" id="fig|1632867.3.peg.4434"/>
<organism evidence="2 3">
    <name type="scientific">Methylocucumis oryzae</name>
    <dbReference type="NCBI Taxonomy" id="1632867"/>
    <lineage>
        <taxon>Bacteria</taxon>
        <taxon>Pseudomonadati</taxon>
        <taxon>Pseudomonadota</taxon>
        <taxon>Gammaproteobacteria</taxon>
        <taxon>Methylococcales</taxon>
        <taxon>Methylococcaceae</taxon>
        <taxon>Methylocucumis</taxon>
    </lineage>
</organism>
<dbReference type="AlphaFoldDB" id="A0A0F3IKY3"/>
<comment type="caution">
    <text evidence="2">The sequence shown here is derived from an EMBL/GenBank/DDBJ whole genome shotgun (WGS) entry which is preliminary data.</text>
</comment>
<accession>A0A0F3IKY3</accession>